<dbReference type="InterPro" id="IPR014757">
    <property type="entry name" value="Tscrpt_reg_IclR_C"/>
</dbReference>
<dbReference type="Gene3D" id="1.10.10.10">
    <property type="entry name" value="Winged helix-like DNA-binding domain superfamily/Winged helix DNA-binding domain"/>
    <property type="match status" value="1"/>
</dbReference>
<dbReference type="RefSeq" id="WP_406581584.1">
    <property type="nucleotide sequence ID" value="NZ_JBJHQH010000012.1"/>
</dbReference>
<protein>
    <submittedName>
        <fullName evidence="6">IclR family transcriptional regulator</fullName>
    </submittedName>
</protein>
<dbReference type="Gene3D" id="3.30.450.40">
    <property type="match status" value="1"/>
</dbReference>
<evidence type="ECO:0000256" key="1">
    <source>
        <dbReference type="ARBA" id="ARBA00023015"/>
    </source>
</evidence>
<organism evidence="6 7">
    <name type="scientific">Bacillus salipaludis</name>
    <dbReference type="NCBI Taxonomy" id="2547811"/>
    <lineage>
        <taxon>Bacteria</taxon>
        <taxon>Bacillati</taxon>
        <taxon>Bacillota</taxon>
        <taxon>Bacilli</taxon>
        <taxon>Bacillales</taxon>
        <taxon>Bacillaceae</taxon>
        <taxon>Bacillus</taxon>
    </lineage>
</organism>
<dbReference type="InterPro" id="IPR036390">
    <property type="entry name" value="WH_DNA-bd_sf"/>
</dbReference>
<dbReference type="Pfam" id="PF01614">
    <property type="entry name" value="IclR_C"/>
    <property type="match status" value="1"/>
</dbReference>
<dbReference type="SUPFAM" id="SSF55781">
    <property type="entry name" value="GAF domain-like"/>
    <property type="match status" value="1"/>
</dbReference>
<dbReference type="PROSITE" id="PS51077">
    <property type="entry name" value="HTH_ICLR"/>
    <property type="match status" value="1"/>
</dbReference>
<dbReference type="PANTHER" id="PTHR30136">
    <property type="entry name" value="HELIX-TURN-HELIX TRANSCRIPTIONAL REGULATOR, ICLR FAMILY"/>
    <property type="match status" value="1"/>
</dbReference>
<dbReference type="Pfam" id="PF09339">
    <property type="entry name" value="HTH_IclR"/>
    <property type="match status" value="1"/>
</dbReference>
<evidence type="ECO:0000259" key="5">
    <source>
        <dbReference type="PROSITE" id="PS51078"/>
    </source>
</evidence>
<feature type="domain" description="HTH iclR-type" evidence="4">
    <location>
        <begin position="7"/>
        <end position="68"/>
    </location>
</feature>
<dbReference type="Proteomes" id="UP001623041">
    <property type="component" value="Unassembled WGS sequence"/>
</dbReference>
<reference evidence="6 7" key="1">
    <citation type="submission" date="2024-11" db="EMBL/GenBank/DDBJ databases">
        <authorList>
            <person name="Lucas J.A."/>
        </authorList>
    </citation>
    <scope>NUCLEOTIDE SEQUENCE [LARGE SCALE GENOMIC DNA]</scope>
    <source>
        <strain evidence="6 7">Z 5.4</strain>
    </source>
</reference>
<dbReference type="SMART" id="SM00346">
    <property type="entry name" value="HTH_ICLR"/>
    <property type="match status" value="1"/>
</dbReference>
<dbReference type="SUPFAM" id="SSF46785">
    <property type="entry name" value="Winged helix' DNA-binding domain"/>
    <property type="match status" value="1"/>
</dbReference>
<proteinExistence type="predicted"/>
<sequence length="259" mass="29429">MKEKYWVPAIERADKVLKQIGEFPNQLRLIELSKRVDINKSSLFSLLNTLETLKWVIKEDGDTYSLGPALGAIGSAYFRQFNILQSFYKEASQSVAKINEHIQLGILDEGDVVYLGKMEGDSRVRLITDPGMRFPAYASAIGKIQLTRYAKAELEEIYPNQWEPKTPFTISNIDVLYDDVQQAKKDGYAIENQEASLGFHCVAAPVYNFENKIIAGVSFTMMTTSWEQKKDSAREEIIQLARRLSQLAGFTGEQKQRIE</sequence>
<keyword evidence="7" id="KW-1185">Reference proteome</keyword>
<comment type="caution">
    <text evidence="6">The sequence shown here is derived from an EMBL/GenBank/DDBJ whole genome shotgun (WGS) entry which is preliminary data.</text>
</comment>
<gene>
    <name evidence="6" type="ORF">ACJEBI_16280</name>
</gene>
<keyword evidence="1" id="KW-0805">Transcription regulation</keyword>
<name>A0ABW8RHT0_9BACI</name>
<keyword evidence="3" id="KW-0804">Transcription</keyword>
<evidence type="ECO:0000313" key="6">
    <source>
        <dbReference type="EMBL" id="MFK9093031.1"/>
    </source>
</evidence>
<dbReference type="InterPro" id="IPR050707">
    <property type="entry name" value="HTH_MetabolicPath_Reg"/>
</dbReference>
<dbReference type="EMBL" id="JBJHQH010000012">
    <property type="protein sequence ID" value="MFK9093031.1"/>
    <property type="molecule type" value="Genomic_DNA"/>
</dbReference>
<evidence type="ECO:0000313" key="7">
    <source>
        <dbReference type="Proteomes" id="UP001623041"/>
    </source>
</evidence>
<accession>A0ABW8RHT0</accession>
<feature type="domain" description="IclR-ED" evidence="5">
    <location>
        <begin position="69"/>
        <end position="250"/>
    </location>
</feature>
<dbReference type="InterPro" id="IPR036388">
    <property type="entry name" value="WH-like_DNA-bd_sf"/>
</dbReference>
<evidence type="ECO:0000256" key="2">
    <source>
        <dbReference type="ARBA" id="ARBA00023125"/>
    </source>
</evidence>
<dbReference type="PROSITE" id="PS51078">
    <property type="entry name" value="ICLR_ED"/>
    <property type="match status" value="1"/>
</dbReference>
<dbReference type="InterPro" id="IPR029016">
    <property type="entry name" value="GAF-like_dom_sf"/>
</dbReference>
<keyword evidence="2" id="KW-0238">DNA-binding</keyword>
<dbReference type="PANTHER" id="PTHR30136:SF35">
    <property type="entry name" value="HTH-TYPE TRANSCRIPTIONAL REGULATOR RV1719"/>
    <property type="match status" value="1"/>
</dbReference>
<evidence type="ECO:0000256" key="3">
    <source>
        <dbReference type="ARBA" id="ARBA00023163"/>
    </source>
</evidence>
<evidence type="ECO:0000259" key="4">
    <source>
        <dbReference type="PROSITE" id="PS51077"/>
    </source>
</evidence>
<dbReference type="InterPro" id="IPR005471">
    <property type="entry name" value="Tscrpt_reg_IclR_N"/>
</dbReference>